<evidence type="ECO:0000313" key="10">
    <source>
        <dbReference type="EMBL" id="MFD2044304.1"/>
    </source>
</evidence>
<organism evidence="10 11">
    <name type="scientific">Ornithinibacillus salinisoli</name>
    <dbReference type="NCBI Taxonomy" id="1848459"/>
    <lineage>
        <taxon>Bacteria</taxon>
        <taxon>Bacillati</taxon>
        <taxon>Bacillota</taxon>
        <taxon>Bacilli</taxon>
        <taxon>Bacillales</taxon>
        <taxon>Bacillaceae</taxon>
        <taxon>Ornithinibacillus</taxon>
    </lineage>
</organism>
<feature type="domain" description="ABC transmembrane type-1" evidence="9">
    <location>
        <begin position="22"/>
        <end position="211"/>
    </location>
</feature>
<evidence type="ECO:0000256" key="2">
    <source>
        <dbReference type="ARBA" id="ARBA00022448"/>
    </source>
</evidence>
<evidence type="ECO:0000256" key="1">
    <source>
        <dbReference type="ARBA" id="ARBA00004651"/>
    </source>
</evidence>
<dbReference type="InterPro" id="IPR010065">
    <property type="entry name" value="AA_ABC_transptr_permease_3TM"/>
</dbReference>
<comment type="caution">
    <text evidence="10">The sequence shown here is derived from an EMBL/GenBank/DDBJ whole genome shotgun (WGS) entry which is preliminary data.</text>
</comment>
<dbReference type="InterPro" id="IPR043429">
    <property type="entry name" value="ArtM/GltK/GlnP/TcyL/YhdX-like"/>
</dbReference>
<dbReference type="RefSeq" id="WP_377556623.1">
    <property type="nucleotide sequence ID" value="NZ_JBHUHQ010000014.1"/>
</dbReference>
<evidence type="ECO:0000256" key="8">
    <source>
        <dbReference type="RuleBase" id="RU363032"/>
    </source>
</evidence>
<dbReference type="NCBIfam" id="TIGR03004">
    <property type="entry name" value="ectoine_ehuC"/>
    <property type="match status" value="1"/>
</dbReference>
<gene>
    <name evidence="10" type="primary">ehuC</name>
    <name evidence="10" type="ORF">ACFSJF_08515</name>
</gene>
<dbReference type="Pfam" id="PF00528">
    <property type="entry name" value="BPD_transp_1"/>
    <property type="match status" value="1"/>
</dbReference>
<evidence type="ECO:0000313" key="11">
    <source>
        <dbReference type="Proteomes" id="UP001597383"/>
    </source>
</evidence>
<dbReference type="Gene3D" id="1.10.3720.10">
    <property type="entry name" value="MetI-like"/>
    <property type="match status" value="1"/>
</dbReference>
<dbReference type="Proteomes" id="UP001597383">
    <property type="component" value="Unassembled WGS sequence"/>
</dbReference>
<keyword evidence="5" id="KW-0029">Amino-acid transport</keyword>
<dbReference type="PANTHER" id="PTHR30614">
    <property type="entry name" value="MEMBRANE COMPONENT OF AMINO ACID ABC TRANSPORTER"/>
    <property type="match status" value="1"/>
</dbReference>
<feature type="transmembrane region" description="Helical" evidence="8">
    <location>
        <begin position="197"/>
        <end position="216"/>
    </location>
</feature>
<keyword evidence="11" id="KW-1185">Reference proteome</keyword>
<dbReference type="CDD" id="cd06261">
    <property type="entry name" value="TM_PBP2"/>
    <property type="match status" value="1"/>
</dbReference>
<protein>
    <submittedName>
        <fullName evidence="10">Ectoine/hydroxyectoine ABC transporter permease subunit EhuC</fullName>
    </submittedName>
</protein>
<dbReference type="InterPro" id="IPR000515">
    <property type="entry name" value="MetI-like"/>
</dbReference>
<keyword evidence="4 8" id="KW-0812">Transmembrane</keyword>
<proteinExistence type="inferred from homology"/>
<evidence type="ECO:0000256" key="7">
    <source>
        <dbReference type="ARBA" id="ARBA00023136"/>
    </source>
</evidence>
<evidence type="ECO:0000259" key="9">
    <source>
        <dbReference type="PROSITE" id="PS50928"/>
    </source>
</evidence>
<evidence type="ECO:0000256" key="3">
    <source>
        <dbReference type="ARBA" id="ARBA00022475"/>
    </source>
</evidence>
<evidence type="ECO:0000256" key="6">
    <source>
        <dbReference type="ARBA" id="ARBA00022989"/>
    </source>
</evidence>
<dbReference type="PANTHER" id="PTHR30614:SF0">
    <property type="entry name" value="L-CYSTINE TRANSPORT SYSTEM PERMEASE PROTEIN TCYL"/>
    <property type="match status" value="1"/>
</dbReference>
<evidence type="ECO:0000256" key="5">
    <source>
        <dbReference type="ARBA" id="ARBA00022970"/>
    </source>
</evidence>
<dbReference type="EMBL" id="JBHUHQ010000014">
    <property type="protein sequence ID" value="MFD2044304.1"/>
    <property type="molecule type" value="Genomic_DNA"/>
</dbReference>
<keyword evidence="7 8" id="KW-0472">Membrane</keyword>
<dbReference type="InterPro" id="IPR014342">
    <property type="entry name" value="Ectoine_EhuC"/>
</dbReference>
<sequence length="231" mass="25720">MKIYLSKGVITISAIADVFPVLMRGIEITITVLILSAIFGYLFAFIAGLCRLSTNPILRGFTSFYVEIFRGTSLIVQLFWLYYAIPMLFGLDLDNNLLAGILAISLNYGAYMSEIVRGSILAVSKGQTEAATALNMSRFQRMRLVIFPQAVRMMLPEFGNYLIQMLKATSLVSLIGMQDILYHGNILRSSDLSAAPTVYLLLLVFYFIMALPLIFLNRKAEDISKKGVASQ</sequence>
<feature type="transmembrane region" description="Helical" evidence="8">
    <location>
        <begin position="64"/>
        <end position="85"/>
    </location>
</feature>
<evidence type="ECO:0000256" key="4">
    <source>
        <dbReference type="ARBA" id="ARBA00022692"/>
    </source>
</evidence>
<comment type="subcellular location">
    <subcellularLocation>
        <location evidence="1 8">Cell membrane</location>
        <topology evidence="1 8">Multi-pass membrane protein</topology>
    </subcellularLocation>
</comment>
<dbReference type="PROSITE" id="PS50928">
    <property type="entry name" value="ABC_TM1"/>
    <property type="match status" value="1"/>
</dbReference>
<comment type="similarity">
    <text evidence="8">Belongs to the binding-protein-dependent transport system permease family.</text>
</comment>
<accession>A0ABW4VXE1</accession>
<reference evidence="11" key="1">
    <citation type="journal article" date="2019" name="Int. J. Syst. Evol. Microbiol.">
        <title>The Global Catalogue of Microorganisms (GCM) 10K type strain sequencing project: providing services to taxonomists for standard genome sequencing and annotation.</title>
        <authorList>
            <consortium name="The Broad Institute Genomics Platform"/>
            <consortium name="The Broad Institute Genome Sequencing Center for Infectious Disease"/>
            <person name="Wu L."/>
            <person name="Ma J."/>
        </authorList>
    </citation>
    <scope>NUCLEOTIDE SEQUENCE [LARGE SCALE GENOMIC DNA]</scope>
    <source>
        <strain evidence="11">R28</strain>
    </source>
</reference>
<keyword evidence="3" id="KW-1003">Cell membrane</keyword>
<dbReference type="InterPro" id="IPR035906">
    <property type="entry name" value="MetI-like_sf"/>
</dbReference>
<feature type="transmembrane region" description="Helical" evidence="8">
    <location>
        <begin position="28"/>
        <end position="52"/>
    </location>
</feature>
<keyword evidence="6 8" id="KW-1133">Transmembrane helix</keyword>
<name>A0ABW4VXE1_9BACI</name>
<keyword evidence="2 8" id="KW-0813">Transport</keyword>
<dbReference type="NCBIfam" id="TIGR01726">
    <property type="entry name" value="HEQRo_perm_3TM"/>
    <property type="match status" value="1"/>
</dbReference>
<dbReference type="SUPFAM" id="SSF161098">
    <property type="entry name" value="MetI-like"/>
    <property type="match status" value="1"/>
</dbReference>